<dbReference type="GeneID" id="4193677"/>
<dbReference type="GO" id="GO:0008299">
    <property type="term" value="P:isoprenoid biosynthetic process"/>
    <property type="evidence" value="ECO:0007669"/>
    <property type="project" value="UniProtKB-KW"/>
</dbReference>
<proteinExistence type="predicted"/>
<dbReference type="InterPro" id="IPR002155">
    <property type="entry name" value="Thiolase"/>
</dbReference>
<keyword evidence="4" id="KW-0808">Transferase</keyword>
<sequence>MVYTDTDSESTAEFQSCNVNPSITGVGMTTFAKSDDRSLQELLRIASERALTGSEIDPKKVDSIHVGNMAAKAFNSRAGVANALASTVGTKGIAHRVENTSASGASAFLDGYDAVRSGRSETALVVGGEKMSAVDTETSTEVISRITHKQEYNQGITLPSFAGLAANRYLDKYNACRRDLAEVAVKNHANALANPYAHFNKQIHIDDVVASPVVASPLRLYDCCPVSDGAAAIILTANDKDGSIQVTACEGAIGTHAVADRSDLLRIESVRTAGKRAYTCAQISPSDIDLACIHDAFSILEWIELEELGFADSGKAWELTRKGRTDIGGDLPVNPGGGLKARGHPLGATGISQIIEIVWQLRGDLPDERTVTDPQCGLAVNVAGFGNNAICTILEAV</sequence>
<dbReference type="CDD" id="cd00829">
    <property type="entry name" value="SCP-x_thiolase"/>
    <property type="match status" value="1"/>
</dbReference>
<dbReference type="KEGG" id="hwa:HQ_1985A"/>
<dbReference type="InterPro" id="IPR055140">
    <property type="entry name" value="Thiolase_C_2"/>
</dbReference>
<dbReference type="Proteomes" id="UP000001975">
    <property type="component" value="Chromosome"/>
</dbReference>
<keyword evidence="1" id="KW-0414">Isoprene biosynthesis</keyword>
<dbReference type="RefSeq" id="WP_011571254.1">
    <property type="nucleotide sequence ID" value="NC_008212.1"/>
</dbReference>
<dbReference type="Pfam" id="PF22691">
    <property type="entry name" value="Thiolase_C_1"/>
    <property type="match status" value="1"/>
</dbReference>
<evidence type="ECO:0000259" key="3">
    <source>
        <dbReference type="Pfam" id="PF22691"/>
    </source>
</evidence>
<dbReference type="HOGENOM" id="CLU_035425_4_0_2"/>
<evidence type="ECO:0000256" key="1">
    <source>
        <dbReference type="ARBA" id="ARBA00023229"/>
    </source>
</evidence>
<gene>
    <name evidence="4" type="primary">acaB3</name>
    <name evidence="4" type="ordered locus">HQ_1985A</name>
</gene>
<feature type="domain" description="Thiolase C-terminal" evidence="3">
    <location>
        <begin position="255"/>
        <end position="395"/>
    </location>
</feature>
<dbReference type="PIRSF" id="PIRSF000429">
    <property type="entry name" value="Ac-CoA_Ac_transf"/>
    <property type="match status" value="1"/>
</dbReference>
<dbReference type="STRING" id="362976.HQ_1985A"/>
<protein>
    <submittedName>
        <fullName evidence="4">Acetyl-CoA C-acyltransferase</fullName>
        <ecNumber evidence="4">2.3.1.16</ecNumber>
    </submittedName>
</protein>
<dbReference type="InterPro" id="IPR020616">
    <property type="entry name" value="Thiolase_N"/>
</dbReference>
<reference evidence="4 5" key="1">
    <citation type="journal article" date="2006" name="BMC Genomics">
        <title>The genome of the square archaeon Haloquadratum walsbyi: life at the limits of water activity.</title>
        <authorList>
            <person name="Bolhuis H.H."/>
            <person name="Palm P.P."/>
            <person name="Wende A.W."/>
            <person name="Falb M.M."/>
            <person name="Rampp M.M."/>
            <person name="Rodriguez-Valera F.F."/>
            <person name="Pfeiffer F.F."/>
            <person name="Oesterhelt D.D."/>
        </authorList>
    </citation>
    <scope>NUCLEOTIDE SEQUENCE [LARGE SCALE GENOMIC DNA]</scope>
    <source>
        <strain evidence="5">DSM 16790 / HBSQ001</strain>
    </source>
</reference>
<keyword evidence="4" id="KW-0012">Acyltransferase</keyword>
<accession>Q18IQ6</accession>
<dbReference type="GO" id="GO:0003988">
    <property type="term" value="F:acetyl-CoA C-acyltransferase activity"/>
    <property type="evidence" value="ECO:0007669"/>
    <property type="project" value="UniProtKB-EC"/>
</dbReference>
<dbReference type="Pfam" id="PF00108">
    <property type="entry name" value="Thiolase_N"/>
    <property type="match status" value="1"/>
</dbReference>
<dbReference type="AlphaFoldDB" id="Q18IQ6"/>
<dbReference type="PANTHER" id="PTHR42870:SF1">
    <property type="entry name" value="NON-SPECIFIC LIPID-TRANSFER PROTEIN-LIKE 2"/>
    <property type="match status" value="1"/>
</dbReference>
<organism evidence="4 5">
    <name type="scientific">Haloquadratum walsbyi (strain DSM 16790 / HBSQ001)</name>
    <dbReference type="NCBI Taxonomy" id="362976"/>
    <lineage>
        <taxon>Archaea</taxon>
        <taxon>Methanobacteriati</taxon>
        <taxon>Methanobacteriota</taxon>
        <taxon>Stenosarchaea group</taxon>
        <taxon>Halobacteria</taxon>
        <taxon>Halobacteriales</taxon>
        <taxon>Haloferacaceae</taxon>
        <taxon>Haloquadratum</taxon>
    </lineage>
</organism>
<dbReference type="Gene3D" id="3.40.47.10">
    <property type="match status" value="1"/>
</dbReference>
<dbReference type="EMBL" id="AM180088">
    <property type="protein sequence ID" value="CAJ52113.1"/>
    <property type="molecule type" value="Genomic_DNA"/>
</dbReference>
<feature type="domain" description="Thiolase N-terminal" evidence="2">
    <location>
        <begin position="24"/>
        <end position="238"/>
    </location>
</feature>
<dbReference type="eggNOG" id="arCOG01278">
    <property type="taxonomic scope" value="Archaea"/>
</dbReference>
<name>Q18IQ6_HALWD</name>
<dbReference type="PANTHER" id="PTHR42870">
    <property type="entry name" value="ACETYL-COA C-ACETYLTRANSFERASE"/>
    <property type="match status" value="1"/>
</dbReference>
<keyword evidence="5" id="KW-1185">Reference proteome</keyword>
<dbReference type="EC" id="2.3.1.16" evidence="4"/>
<dbReference type="SUPFAM" id="SSF53901">
    <property type="entry name" value="Thiolase-like"/>
    <property type="match status" value="2"/>
</dbReference>
<evidence type="ECO:0000313" key="5">
    <source>
        <dbReference type="Proteomes" id="UP000001975"/>
    </source>
</evidence>
<dbReference type="InterPro" id="IPR016039">
    <property type="entry name" value="Thiolase-like"/>
</dbReference>
<evidence type="ECO:0000259" key="2">
    <source>
        <dbReference type="Pfam" id="PF00108"/>
    </source>
</evidence>
<evidence type="ECO:0000313" key="4">
    <source>
        <dbReference type="EMBL" id="CAJ52113.1"/>
    </source>
</evidence>